<comment type="caution">
    <text evidence="2">The sequence shown here is derived from an EMBL/GenBank/DDBJ whole genome shotgun (WGS) entry which is preliminary data.</text>
</comment>
<evidence type="ECO:0000259" key="1">
    <source>
        <dbReference type="Pfam" id="PF14200"/>
    </source>
</evidence>
<feature type="non-terminal residue" evidence="2">
    <location>
        <position position="89"/>
    </location>
</feature>
<dbReference type="Proteomes" id="UP001365781">
    <property type="component" value="Unassembled WGS sequence"/>
</dbReference>
<name>A0ABU8GV85_9ACTN</name>
<evidence type="ECO:0000313" key="2">
    <source>
        <dbReference type="EMBL" id="MEI5617112.1"/>
    </source>
</evidence>
<keyword evidence="3" id="KW-1185">Reference proteome</keyword>
<dbReference type="RefSeq" id="WP_336559021.1">
    <property type="nucleotide sequence ID" value="NZ_JBBAYM010000223.1"/>
</dbReference>
<dbReference type="InterPro" id="IPR000772">
    <property type="entry name" value="Ricin_B_lectin"/>
</dbReference>
<proteinExistence type="predicted"/>
<sequence>MITWGCDNGAGQSWKLVPQGPGYAVINTLTNKCLDVDGWNTTQGGKVQIWDCTGGTNQTWIPTPNPNGMSLVAQHSGMCLDVSGISRTA</sequence>
<dbReference type="PROSITE" id="PS50231">
    <property type="entry name" value="RICIN_B_LECTIN"/>
    <property type="match status" value="1"/>
</dbReference>
<dbReference type="CDD" id="cd00161">
    <property type="entry name" value="beta-trefoil_Ricin-like"/>
    <property type="match status" value="1"/>
</dbReference>
<dbReference type="InterPro" id="IPR035992">
    <property type="entry name" value="Ricin_B-like_lectins"/>
</dbReference>
<organism evidence="2 3">
    <name type="scientific">Streptomyces brasiliscabiei</name>
    <dbReference type="NCBI Taxonomy" id="2736302"/>
    <lineage>
        <taxon>Bacteria</taxon>
        <taxon>Bacillati</taxon>
        <taxon>Actinomycetota</taxon>
        <taxon>Actinomycetes</taxon>
        <taxon>Kitasatosporales</taxon>
        <taxon>Streptomycetaceae</taxon>
        <taxon>Streptomyces</taxon>
    </lineage>
</organism>
<dbReference type="Gene3D" id="2.80.10.50">
    <property type="match status" value="1"/>
</dbReference>
<dbReference type="Pfam" id="PF14200">
    <property type="entry name" value="RicinB_lectin_2"/>
    <property type="match status" value="1"/>
</dbReference>
<dbReference type="EMBL" id="JBBAYM010000223">
    <property type="protein sequence ID" value="MEI5617112.1"/>
    <property type="molecule type" value="Genomic_DNA"/>
</dbReference>
<gene>
    <name evidence="2" type="ORF">WB403_49335</name>
</gene>
<accession>A0ABU8GV85</accession>
<evidence type="ECO:0000313" key="3">
    <source>
        <dbReference type="Proteomes" id="UP001365781"/>
    </source>
</evidence>
<feature type="domain" description="Ricin B lectin" evidence="1">
    <location>
        <begin position="11"/>
        <end position="86"/>
    </location>
</feature>
<protein>
    <submittedName>
        <fullName evidence="2">RICIN domain-containing protein</fullName>
    </submittedName>
</protein>
<reference evidence="2 3" key="1">
    <citation type="submission" date="2024-03" db="EMBL/GenBank/DDBJ databases">
        <title>First Report of Pectobacterium brasiliscabiei causing potato scab in china.</title>
        <authorList>
            <person name="Handique U."/>
        </authorList>
    </citation>
    <scope>NUCLEOTIDE SEQUENCE [LARGE SCALE GENOMIC DNA]</scope>
    <source>
        <strain evidence="2 3">ZRIMU1503</strain>
    </source>
</reference>
<dbReference type="SUPFAM" id="SSF50370">
    <property type="entry name" value="Ricin B-like lectins"/>
    <property type="match status" value="1"/>
</dbReference>